<keyword evidence="1" id="KW-0210">Decarboxylase</keyword>
<evidence type="ECO:0000256" key="3">
    <source>
        <dbReference type="ARBA" id="ARBA00023239"/>
    </source>
</evidence>
<evidence type="ECO:0000313" key="5">
    <source>
        <dbReference type="EMBL" id="NSG84979.1"/>
    </source>
</evidence>
<protein>
    <submittedName>
        <fullName evidence="5">Phosphatidylserine decarboxylase</fullName>
    </submittedName>
</protein>
<evidence type="ECO:0000256" key="1">
    <source>
        <dbReference type="ARBA" id="ARBA00022793"/>
    </source>
</evidence>
<keyword evidence="3" id="KW-0456">Lyase</keyword>
<keyword evidence="2" id="KW-0865">Zymogen</keyword>
<dbReference type="Proteomes" id="UP001644719">
    <property type="component" value="Unassembled WGS sequence"/>
</dbReference>
<proteinExistence type="predicted"/>
<dbReference type="Pfam" id="PF02666">
    <property type="entry name" value="PS_Dcarbxylase"/>
    <property type="match status" value="1"/>
</dbReference>
<dbReference type="PANTHER" id="PTHR10067">
    <property type="entry name" value="PHOSPHATIDYLSERINE DECARBOXYLASE"/>
    <property type="match status" value="1"/>
</dbReference>
<accession>A0ABX2H4F0</accession>
<comment type="caution">
    <text evidence="5">The sequence shown here is derived from an EMBL/GenBank/DDBJ whole genome shotgun (WGS) entry which is preliminary data.</text>
</comment>
<name>A0ABX2H4F0_9FIRM</name>
<evidence type="ECO:0000256" key="2">
    <source>
        <dbReference type="ARBA" id="ARBA00023145"/>
    </source>
</evidence>
<evidence type="ECO:0000256" key="4">
    <source>
        <dbReference type="ARBA" id="ARBA00023317"/>
    </source>
</evidence>
<organism evidence="5 6">
    <name type="scientific">Blautia faecis</name>
    <dbReference type="NCBI Taxonomy" id="871665"/>
    <lineage>
        <taxon>Bacteria</taxon>
        <taxon>Bacillati</taxon>
        <taxon>Bacillota</taxon>
        <taxon>Clostridia</taxon>
        <taxon>Lachnospirales</taxon>
        <taxon>Lachnospiraceae</taxon>
        <taxon>Blautia</taxon>
    </lineage>
</organism>
<keyword evidence="4" id="KW-0670">Pyruvate</keyword>
<evidence type="ECO:0000313" key="6">
    <source>
        <dbReference type="Proteomes" id="UP001644719"/>
    </source>
</evidence>
<keyword evidence="6" id="KW-1185">Reference proteome</keyword>
<sequence>MMKYIDRKGNITIEENRQDKFLRHLYNDWGGRLCLKIIIQPFVTRLGGWFLNTRLSARMISGFVERNHIDLSSCTRQEFASYNDFFTRRLKAGQRPVAADDSVLVSPCDGKVTVSRIGSDSRFYIKDTLYTLERLLKNKKLAERYLGGYAVILRLTVDDYHHYCYVADGEKSPDVKIPGVFHTVNPAANDVCQIYHENTREYCLLKTEQFGTIAMMEVGAMMVGKITNLKPGACEVKKGEEKGYFEFGGSTIVLLLQHGKVRMDSDLIENSENGYETIVRMGERIGKCKLPKRA</sequence>
<dbReference type="PANTHER" id="PTHR10067:SF17">
    <property type="entry name" value="PHOSPHATIDYLSERINE DECARBOXYLASE PROENZYME 2"/>
    <property type="match status" value="1"/>
</dbReference>
<dbReference type="EMBL" id="JAAITS010000012">
    <property type="protein sequence ID" value="NSG84979.1"/>
    <property type="molecule type" value="Genomic_DNA"/>
</dbReference>
<gene>
    <name evidence="5" type="ORF">G5B17_05945</name>
</gene>
<dbReference type="InterPro" id="IPR003817">
    <property type="entry name" value="PS_Dcarbxylase"/>
</dbReference>
<reference evidence="5 6" key="1">
    <citation type="journal article" date="2020" name="Cell Host Microbe">
        <title>Functional and Genomic Variation between Human-Derived Isolates of Lachnospiraceae Reveals Inter- and Intra-Species Diversity.</title>
        <authorList>
            <person name="Sorbara M.T."/>
            <person name="Littmann E.R."/>
            <person name="Fontana E."/>
            <person name="Moody T.U."/>
            <person name="Kohout C.E."/>
            <person name="Gjonbalaj M."/>
            <person name="Eaton V."/>
            <person name="Seok R."/>
            <person name="Leiner I.M."/>
            <person name="Pamer E.G."/>
        </authorList>
    </citation>
    <scope>NUCLEOTIDE SEQUENCE [LARGE SCALE GENOMIC DNA]</scope>
    <source>
        <strain evidence="5 6">MSK.17.74</strain>
    </source>
</reference>